<reference evidence="2" key="1">
    <citation type="journal article" date="2013" name="Science">
        <title>The Amborella genome and the evolution of flowering plants.</title>
        <authorList>
            <consortium name="Amborella Genome Project"/>
        </authorList>
    </citation>
    <scope>NUCLEOTIDE SEQUENCE [LARGE SCALE GENOMIC DNA]</scope>
</reference>
<name>W1NSW7_AMBTC</name>
<dbReference type="HOGENOM" id="CLU_150890_0_0_1"/>
<dbReference type="Proteomes" id="UP000017836">
    <property type="component" value="Unassembled WGS sequence"/>
</dbReference>
<protein>
    <recommendedName>
        <fullName evidence="3">Retrotransposon gag domain-containing protein</fullName>
    </recommendedName>
</protein>
<evidence type="ECO:0000313" key="2">
    <source>
        <dbReference type="Proteomes" id="UP000017836"/>
    </source>
</evidence>
<accession>W1NSW7</accession>
<keyword evidence="2" id="KW-1185">Reference proteome</keyword>
<evidence type="ECO:0000313" key="1">
    <source>
        <dbReference type="EMBL" id="ERM98833.1"/>
    </source>
</evidence>
<sequence length="143" mass="16750">MNFLLPKFCNRFKGKGEPLLHVTSYLLVVSAIRDKPVALIAMFVHSLTEDSITWYNEFVRDYHEASCQEMFKRFFAPFRTKKPRRIFVGEVVALTQGPNEPFTKVVERFNAMASDILQPQRGPSDIQHYVRKDHLYERNKSPK</sequence>
<dbReference type="Gramene" id="ERM98833">
    <property type="protein sequence ID" value="ERM98833"/>
    <property type="gene ID" value="AMTR_s00093p00166840"/>
</dbReference>
<gene>
    <name evidence="1" type="ORF">AMTR_s00093p00166840</name>
</gene>
<dbReference type="AlphaFoldDB" id="W1NSW7"/>
<dbReference type="EMBL" id="KI395256">
    <property type="protein sequence ID" value="ERM98833.1"/>
    <property type="molecule type" value="Genomic_DNA"/>
</dbReference>
<dbReference type="OMA" id="DYHEASC"/>
<organism evidence="1 2">
    <name type="scientific">Amborella trichopoda</name>
    <dbReference type="NCBI Taxonomy" id="13333"/>
    <lineage>
        <taxon>Eukaryota</taxon>
        <taxon>Viridiplantae</taxon>
        <taxon>Streptophyta</taxon>
        <taxon>Embryophyta</taxon>
        <taxon>Tracheophyta</taxon>
        <taxon>Spermatophyta</taxon>
        <taxon>Magnoliopsida</taxon>
        <taxon>Amborellales</taxon>
        <taxon>Amborellaceae</taxon>
        <taxon>Amborella</taxon>
    </lineage>
</organism>
<proteinExistence type="predicted"/>
<evidence type="ECO:0008006" key="3">
    <source>
        <dbReference type="Google" id="ProtNLM"/>
    </source>
</evidence>